<comment type="subcellular location">
    <subcellularLocation>
        <location evidence="1 11">Mitochondrion inner membrane</location>
        <topology evidence="1 11">Single-pass membrane protein</topology>
        <orientation evidence="1 11">Matrix side</orientation>
    </subcellularLocation>
</comment>
<evidence type="ECO:0000313" key="13">
    <source>
        <dbReference type="Proteomes" id="UP001418222"/>
    </source>
</evidence>
<proteinExistence type="inferred from homology"/>
<dbReference type="InterPro" id="IPR009346">
    <property type="entry name" value="GRIM-19"/>
</dbReference>
<dbReference type="PANTHER" id="PTHR12966:SF0">
    <property type="entry name" value="NADH DEHYDROGENASE [UBIQUINONE] 1 ALPHA SUBCOMPLEX SUBUNIT 13"/>
    <property type="match status" value="1"/>
</dbReference>
<keyword evidence="13" id="KW-1185">Reference proteome</keyword>
<comment type="function">
    <text evidence="11">Complex I functions in the transfer of electrons from NADH to the respiratory chain. Accessory subunit of the mitochondrial membrane respiratory chain NADH dehydrogenase (Complex I), that is believed not to be involved in catalysis.</text>
</comment>
<dbReference type="GO" id="GO:0005743">
    <property type="term" value="C:mitochondrial inner membrane"/>
    <property type="evidence" value="ECO:0007669"/>
    <property type="project" value="UniProtKB-SubCell"/>
</dbReference>
<keyword evidence="9 11" id="KW-0496">Mitochondrion</keyword>
<evidence type="ECO:0000256" key="3">
    <source>
        <dbReference type="ARBA" id="ARBA00022448"/>
    </source>
</evidence>
<keyword evidence="4 11" id="KW-0679">Respiratory chain</keyword>
<evidence type="ECO:0000256" key="11">
    <source>
        <dbReference type="RuleBase" id="RU368034"/>
    </source>
</evidence>
<dbReference type="Proteomes" id="UP001418222">
    <property type="component" value="Unassembled WGS sequence"/>
</dbReference>
<dbReference type="EMBL" id="JBBWWQ010000010">
    <property type="protein sequence ID" value="KAK8937351.1"/>
    <property type="molecule type" value="Genomic_DNA"/>
</dbReference>
<evidence type="ECO:0000256" key="7">
    <source>
        <dbReference type="ARBA" id="ARBA00022982"/>
    </source>
</evidence>
<evidence type="ECO:0000313" key="12">
    <source>
        <dbReference type="EMBL" id="KAK8937351.1"/>
    </source>
</evidence>
<evidence type="ECO:0000256" key="10">
    <source>
        <dbReference type="ARBA" id="ARBA00023136"/>
    </source>
</evidence>
<dbReference type="PANTHER" id="PTHR12966">
    <property type="entry name" value="NADH DEHYDROGENASE UBIQUINONE 1 ALPHA SUBCOMPLEX SUBUNIT 13"/>
    <property type="match status" value="1"/>
</dbReference>
<organism evidence="12 13">
    <name type="scientific">Platanthera zijinensis</name>
    <dbReference type="NCBI Taxonomy" id="2320716"/>
    <lineage>
        <taxon>Eukaryota</taxon>
        <taxon>Viridiplantae</taxon>
        <taxon>Streptophyta</taxon>
        <taxon>Embryophyta</taxon>
        <taxon>Tracheophyta</taxon>
        <taxon>Spermatophyta</taxon>
        <taxon>Magnoliopsida</taxon>
        <taxon>Liliopsida</taxon>
        <taxon>Asparagales</taxon>
        <taxon>Orchidaceae</taxon>
        <taxon>Orchidoideae</taxon>
        <taxon>Orchideae</taxon>
        <taxon>Orchidinae</taxon>
        <taxon>Platanthera</taxon>
    </lineage>
</organism>
<protein>
    <recommendedName>
        <fullName evidence="11">NADH dehydrogenase [ubiquinone] 1 alpha subcomplex subunit 13</fullName>
    </recommendedName>
</protein>
<dbReference type="Pfam" id="PF06212">
    <property type="entry name" value="GRIM-19"/>
    <property type="match status" value="2"/>
</dbReference>
<comment type="caution">
    <text evidence="12">The sequence shown here is derived from an EMBL/GenBank/DDBJ whole genome shotgun (WGS) entry which is preliminary data.</text>
</comment>
<evidence type="ECO:0000256" key="5">
    <source>
        <dbReference type="ARBA" id="ARBA00022692"/>
    </source>
</evidence>
<sequence>MTEAAIRKKPGMVSVHDMPILQDGPPAGGFAPVRYARRIPTKGPSAVAMVLAVLGAFSYGMYQVGQGNKIRRYGKTSSLPSSVKTCRELKEEKYAARRAITPVLQAEEDERQVLLSYRFVKEWKKYLEEEARIMKDVPGWKVGESVYNSGRWVPPATGELRPEVW</sequence>
<evidence type="ECO:0000256" key="6">
    <source>
        <dbReference type="ARBA" id="ARBA00022792"/>
    </source>
</evidence>
<name>A0AAP0BFF2_9ASPA</name>
<gene>
    <name evidence="12" type="ORF">KSP39_PZI012723</name>
</gene>
<accession>A0AAP0BFF2</accession>
<keyword evidence="6 11" id="KW-0999">Mitochondrion inner membrane</keyword>
<dbReference type="AlphaFoldDB" id="A0AAP0BFF2"/>
<reference evidence="12 13" key="1">
    <citation type="journal article" date="2022" name="Nat. Plants">
        <title>Genomes of leafy and leafless Platanthera orchids illuminate the evolution of mycoheterotrophy.</title>
        <authorList>
            <person name="Li M.H."/>
            <person name="Liu K.W."/>
            <person name="Li Z."/>
            <person name="Lu H.C."/>
            <person name="Ye Q.L."/>
            <person name="Zhang D."/>
            <person name="Wang J.Y."/>
            <person name="Li Y.F."/>
            <person name="Zhong Z.M."/>
            <person name="Liu X."/>
            <person name="Yu X."/>
            <person name="Liu D.K."/>
            <person name="Tu X.D."/>
            <person name="Liu B."/>
            <person name="Hao Y."/>
            <person name="Liao X.Y."/>
            <person name="Jiang Y.T."/>
            <person name="Sun W.H."/>
            <person name="Chen J."/>
            <person name="Chen Y.Q."/>
            <person name="Ai Y."/>
            <person name="Zhai J.W."/>
            <person name="Wu S.S."/>
            <person name="Zhou Z."/>
            <person name="Hsiao Y.Y."/>
            <person name="Wu W.L."/>
            <person name="Chen Y.Y."/>
            <person name="Lin Y.F."/>
            <person name="Hsu J.L."/>
            <person name="Li C.Y."/>
            <person name="Wang Z.W."/>
            <person name="Zhao X."/>
            <person name="Zhong W.Y."/>
            <person name="Ma X.K."/>
            <person name="Ma L."/>
            <person name="Huang J."/>
            <person name="Chen G.Z."/>
            <person name="Huang M.Z."/>
            <person name="Huang L."/>
            <person name="Peng D.H."/>
            <person name="Luo Y.B."/>
            <person name="Zou S.Q."/>
            <person name="Chen S.P."/>
            <person name="Lan S."/>
            <person name="Tsai W.C."/>
            <person name="Van de Peer Y."/>
            <person name="Liu Z.J."/>
        </authorList>
    </citation>
    <scope>NUCLEOTIDE SEQUENCE [LARGE SCALE GENOMIC DNA]</scope>
    <source>
        <strain evidence="12">Lor287</strain>
    </source>
</reference>
<comment type="similarity">
    <text evidence="2 11">Belongs to the complex I NDUFA13 subunit family.</text>
</comment>
<dbReference type="GO" id="GO:0045271">
    <property type="term" value="C:respiratory chain complex I"/>
    <property type="evidence" value="ECO:0007669"/>
    <property type="project" value="UniProtKB-UniRule"/>
</dbReference>
<keyword evidence="3 11" id="KW-0813">Transport</keyword>
<feature type="transmembrane region" description="Helical" evidence="11">
    <location>
        <begin position="43"/>
        <end position="62"/>
    </location>
</feature>
<evidence type="ECO:0000256" key="9">
    <source>
        <dbReference type="ARBA" id="ARBA00023128"/>
    </source>
</evidence>
<evidence type="ECO:0000256" key="2">
    <source>
        <dbReference type="ARBA" id="ARBA00007312"/>
    </source>
</evidence>
<evidence type="ECO:0000256" key="8">
    <source>
        <dbReference type="ARBA" id="ARBA00022989"/>
    </source>
</evidence>
<keyword evidence="10 11" id="KW-0472">Membrane</keyword>
<keyword evidence="8 11" id="KW-1133">Transmembrane helix</keyword>
<keyword evidence="5 11" id="KW-0812">Transmembrane</keyword>
<evidence type="ECO:0000256" key="4">
    <source>
        <dbReference type="ARBA" id="ARBA00022660"/>
    </source>
</evidence>
<evidence type="ECO:0000256" key="1">
    <source>
        <dbReference type="ARBA" id="ARBA00004298"/>
    </source>
</evidence>
<keyword evidence="7 11" id="KW-0249">Electron transport</keyword>